<protein>
    <submittedName>
        <fullName evidence="2">Uncharacterized protein</fullName>
    </submittedName>
</protein>
<dbReference type="RefSeq" id="WP_236457483.1">
    <property type="nucleotide sequence ID" value="NZ_CBCSGE010000006.1"/>
</dbReference>
<accession>A0ABV5GRB0</accession>
<comment type="caution">
    <text evidence="2">The sequence shown here is derived from an EMBL/GenBank/DDBJ whole genome shotgun (WGS) entry which is preliminary data.</text>
</comment>
<gene>
    <name evidence="2" type="ORF">ACFFVF_13495</name>
</gene>
<feature type="compositionally biased region" description="Basic and acidic residues" evidence="1">
    <location>
        <begin position="29"/>
        <end position="39"/>
    </location>
</feature>
<sequence length="65" mass="7238">MKTNIFALEDFFNHKMGNKQMTKIVGMIDPKKPKPKPELNDTVSSEDNGDGKPNDPKPTIAVIIL</sequence>
<reference evidence="2 3" key="1">
    <citation type="submission" date="2024-09" db="EMBL/GenBank/DDBJ databases">
        <authorList>
            <person name="Sun Q."/>
            <person name="Mori K."/>
        </authorList>
    </citation>
    <scope>NUCLEOTIDE SEQUENCE [LARGE SCALE GENOMIC DNA]</scope>
    <source>
        <strain evidence="2 3">CECT 7955</strain>
    </source>
</reference>
<keyword evidence="3" id="KW-1185">Reference proteome</keyword>
<organism evidence="2 3">
    <name type="scientific">Flavobacterium jumunjinense</name>
    <dbReference type="NCBI Taxonomy" id="998845"/>
    <lineage>
        <taxon>Bacteria</taxon>
        <taxon>Pseudomonadati</taxon>
        <taxon>Bacteroidota</taxon>
        <taxon>Flavobacteriia</taxon>
        <taxon>Flavobacteriales</taxon>
        <taxon>Flavobacteriaceae</taxon>
        <taxon>Flavobacterium</taxon>
    </lineage>
</organism>
<evidence type="ECO:0000256" key="1">
    <source>
        <dbReference type="SAM" id="MobiDB-lite"/>
    </source>
</evidence>
<feature type="region of interest" description="Disordered" evidence="1">
    <location>
        <begin position="28"/>
        <end position="65"/>
    </location>
</feature>
<evidence type="ECO:0000313" key="3">
    <source>
        <dbReference type="Proteomes" id="UP001589607"/>
    </source>
</evidence>
<proteinExistence type="predicted"/>
<dbReference type="EMBL" id="JBHMEY010000059">
    <property type="protein sequence ID" value="MFB9097531.1"/>
    <property type="molecule type" value="Genomic_DNA"/>
</dbReference>
<name>A0ABV5GRB0_9FLAO</name>
<evidence type="ECO:0000313" key="2">
    <source>
        <dbReference type="EMBL" id="MFB9097531.1"/>
    </source>
</evidence>
<dbReference type="Proteomes" id="UP001589607">
    <property type="component" value="Unassembled WGS sequence"/>
</dbReference>